<accession>A0A9Q3E057</accession>
<evidence type="ECO:0000313" key="3">
    <source>
        <dbReference type="Proteomes" id="UP000765509"/>
    </source>
</evidence>
<feature type="domain" description="Tf2-1-like SH3-like" evidence="1">
    <location>
        <begin position="8"/>
        <end position="69"/>
    </location>
</feature>
<proteinExistence type="predicted"/>
<sequence length="134" mass="15697">MEPDLKEGDQVFVSTLNLNNLKGQKKMRHSFVGTFTIIKSIGKNAMEVRLTEEFSRKHLVFPVSLLKPYFQTREDKLAFRKKNTIPKGILKVKDSPVTVKRIIKVREIRLHGKDQRQYLVIFKNQTAEKEKWLA</sequence>
<reference evidence="2" key="1">
    <citation type="submission" date="2021-03" db="EMBL/GenBank/DDBJ databases">
        <title>Draft genome sequence of rust myrtle Austropuccinia psidii MF-1, a brazilian biotype.</title>
        <authorList>
            <person name="Quecine M.C."/>
            <person name="Pachon D.M.R."/>
            <person name="Bonatelli M.L."/>
            <person name="Correr F.H."/>
            <person name="Franceschini L.M."/>
            <person name="Leite T.F."/>
            <person name="Margarido G.R.A."/>
            <person name="Almeida C.A."/>
            <person name="Ferrarezi J.A."/>
            <person name="Labate C.A."/>
        </authorList>
    </citation>
    <scope>NUCLEOTIDE SEQUENCE</scope>
    <source>
        <strain evidence="2">MF-1</strain>
    </source>
</reference>
<dbReference type="OrthoDB" id="4360000at2759"/>
<dbReference type="EMBL" id="AVOT02022114">
    <property type="protein sequence ID" value="MBW0511293.1"/>
    <property type="molecule type" value="Genomic_DNA"/>
</dbReference>
<keyword evidence="3" id="KW-1185">Reference proteome</keyword>
<gene>
    <name evidence="2" type="ORF">O181_051008</name>
</gene>
<dbReference type="Proteomes" id="UP000765509">
    <property type="component" value="Unassembled WGS sequence"/>
</dbReference>
<dbReference type="InterPro" id="IPR056924">
    <property type="entry name" value="SH3_Tf2-1"/>
</dbReference>
<comment type="caution">
    <text evidence="2">The sequence shown here is derived from an EMBL/GenBank/DDBJ whole genome shotgun (WGS) entry which is preliminary data.</text>
</comment>
<organism evidence="2 3">
    <name type="scientific">Austropuccinia psidii MF-1</name>
    <dbReference type="NCBI Taxonomy" id="1389203"/>
    <lineage>
        <taxon>Eukaryota</taxon>
        <taxon>Fungi</taxon>
        <taxon>Dikarya</taxon>
        <taxon>Basidiomycota</taxon>
        <taxon>Pucciniomycotina</taxon>
        <taxon>Pucciniomycetes</taxon>
        <taxon>Pucciniales</taxon>
        <taxon>Sphaerophragmiaceae</taxon>
        <taxon>Austropuccinia</taxon>
    </lineage>
</organism>
<protein>
    <recommendedName>
        <fullName evidence="1">Tf2-1-like SH3-like domain-containing protein</fullName>
    </recommendedName>
</protein>
<dbReference type="Pfam" id="PF24626">
    <property type="entry name" value="SH3_Tf2-1"/>
    <property type="match status" value="1"/>
</dbReference>
<evidence type="ECO:0000259" key="1">
    <source>
        <dbReference type="Pfam" id="PF24626"/>
    </source>
</evidence>
<dbReference type="AlphaFoldDB" id="A0A9Q3E057"/>
<name>A0A9Q3E057_9BASI</name>
<evidence type="ECO:0000313" key="2">
    <source>
        <dbReference type="EMBL" id="MBW0511293.1"/>
    </source>
</evidence>